<dbReference type="STRING" id="349521.HCH_07056"/>
<proteinExistence type="predicted"/>
<protein>
    <submittedName>
        <fullName evidence="1">Uncharacterized protein</fullName>
    </submittedName>
</protein>
<evidence type="ECO:0000313" key="2">
    <source>
        <dbReference type="Proteomes" id="UP000000238"/>
    </source>
</evidence>
<dbReference type="KEGG" id="hch:HCH_07056"/>
<dbReference type="Proteomes" id="UP000000238">
    <property type="component" value="Chromosome"/>
</dbReference>
<dbReference type="Pfam" id="PF15575">
    <property type="entry name" value="Imm49"/>
    <property type="match status" value="1"/>
</dbReference>
<sequence>MSANYLPIAIKNTGMSLEDIVPHLPKEEPKLQYYTYTCTLFRRLAAGELLITDNPKPFYKQLCHSANAFIYFLERAPEEEQAVSLALPFFDAIACGYEDGARRIAKLSTNKLNPRKEYEEEFLYTRILMEHFYLQTDPKKIEERLEEFSGYSDDNYDPHYALCQALLDKDQDAFDEALKECIQKRLDDIEKIDADSMDPYVSAEAATTAHVSTEVLAWLILAERQGLTTSEEVSLAPSTARLLRLAELPQKEEWKVVARYRSLT</sequence>
<dbReference type="eggNOG" id="ENOG5033X4R">
    <property type="taxonomic scope" value="Bacteria"/>
</dbReference>
<dbReference type="HOGENOM" id="CLU_088218_0_0_6"/>
<dbReference type="EMBL" id="CP000155">
    <property type="protein sequence ID" value="ABC33668.1"/>
    <property type="molecule type" value="Genomic_DNA"/>
</dbReference>
<reference evidence="1 2" key="1">
    <citation type="journal article" date="2005" name="Nucleic Acids Res.">
        <title>Genomic blueprint of Hahella chejuensis, a marine microbe producing an algicidal agent.</title>
        <authorList>
            <person name="Jeong H."/>
            <person name="Yim J.H."/>
            <person name="Lee C."/>
            <person name="Choi S.-H."/>
            <person name="Park Y.K."/>
            <person name="Yoon S.H."/>
            <person name="Hur C.-G."/>
            <person name="Kang H.-Y."/>
            <person name="Kim D."/>
            <person name="Lee H.H."/>
            <person name="Park K.H."/>
            <person name="Park S.-H."/>
            <person name="Park H.-S."/>
            <person name="Lee H.K."/>
            <person name="Oh T.K."/>
            <person name="Kim J.F."/>
        </authorList>
    </citation>
    <scope>NUCLEOTIDE SEQUENCE [LARGE SCALE GENOMIC DNA]</scope>
    <source>
        <strain evidence="1 2">KCTC 2396</strain>
    </source>
</reference>
<dbReference type="AlphaFoldDB" id="Q2S6Q6"/>
<organism evidence="1 2">
    <name type="scientific">Hahella chejuensis (strain KCTC 2396)</name>
    <dbReference type="NCBI Taxonomy" id="349521"/>
    <lineage>
        <taxon>Bacteria</taxon>
        <taxon>Pseudomonadati</taxon>
        <taxon>Pseudomonadota</taxon>
        <taxon>Gammaproteobacteria</taxon>
        <taxon>Oceanospirillales</taxon>
        <taxon>Hahellaceae</taxon>
        <taxon>Hahella</taxon>
    </lineage>
</organism>
<accession>Q2S6Q6</accession>
<name>Q2S6Q6_HAHCH</name>
<keyword evidence="2" id="KW-1185">Reference proteome</keyword>
<dbReference type="InterPro" id="IPR029074">
    <property type="entry name" value="Imm49"/>
</dbReference>
<dbReference type="RefSeq" id="WP_011400718.1">
    <property type="nucleotide sequence ID" value="NC_007645.1"/>
</dbReference>
<gene>
    <name evidence="1" type="ordered locus">HCH_07056</name>
</gene>
<evidence type="ECO:0000313" key="1">
    <source>
        <dbReference type="EMBL" id="ABC33668.1"/>
    </source>
</evidence>
<dbReference type="OrthoDB" id="6195207at2"/>